<evidence type="ECO:0000256" key="1">
    <source>
        <dbReference type="SAM" id="MobiDB-lite"/>
    </source>
</evidence>
<dbReference type="GO" id="GO:0008195">
    <property type="term" value="F:phosphatidate phosphatase activity"/>
    <property type="evidence" value="ECO:0007669"/>
    <property type="project" value="InterPro"/>
</dbReference>
<protein>
    <recommendedName>
        <fullName evidence="2">Phosphatidate phosphatase APP1 catalytic domain-containing protein</fullName>
    </recommendedName>
</protein>
<name>A0A2T9YBH4_9FUNG</name>
<dbReference type="PANTHER" id="PTHR28208">
    <property type="entry name" value="PHOSPHATIDATE PHOSPHATASE APP1"/>
    <property type="match status" value="1"/>
</dbReference>
<comment type="caution">
    <text evidence="3">The sequence shown here is derived from an EMBL/GenBank/DDBJ whole genome shotgun (WGS) entry which is preliminary data.</text>
</comment>
<dbReference type="PANTHER" id="PTHR28208:SF3">
    <property type="entry name" value="PHOSPHATIDATE PHOSPHATASE APP1"/>
    <property type="match status" value="1"/>
</dbReference>
<keyword evidence="4" id="KW-1185">Reference proteome</keyword>
<dbReference type="STRING" id="133385.A0A2T9YBH4"/>
<feature type="region of interest" description="Disordered" evidence="1">
    <location>
        <begin position="486"/>
        <end position="509"/>
    </location>
</feature>
<dbReference type="Proteomes" id="UP000245383">
    <property type="component" value="Unassembled WGS sequence"/>
</dbReference>
<dbReference type="OrthoDB" id="2117591at2759"/>
<accession>A0A2T9YBH4</accession>
<evidence type="ECO:0000313" key="4">
    <source>
        <dbReference type="Proteomes" id="UP000245383"/>
    </source>
</evidence>
<evidence type="ECO:0000259" key="2">
    <source>
        <dbReference type="Pfam" id="PF09949"/>
    </source>
</evidence>
<gene>
    <name evidence="3" type="ORF">BB561_005219</name>
</gene>
<dbReference type="AlphaFoldDB" id="A0A2T9YBH4"/>
<feature type="domain" description="Phosphatidate phosphatase APP1 catalytic" evidence="2">
    <location>
        <begin position="222"/>
        <end position="373"/>
    </location>
</feature>
<organism evidence="3 4">
    <name type="scientific">Smittium simulii</name>
    <dbReference type="NCBI Taxonomy" id="133385"/>
    <lineage>
        <taxon>Eukaryota</taxon>
        <taxon>Fungi</taxon>
        <taxon>Fungi incertae sedis</taxon>
        <taxon>Zoopagomycota</taxon>
        <taxon>Kickxellomycotina</taxon>
        <taxon>Harpellomycetes</taxon>
        <taxon>Harpellales</taxon>
        <taxon>Legeriomycetaceae</taxon>
        <taxon>Smittium</taxon>
    </lineage>
</organism>
<dbReference type="InterPro" id="IPR052935">
    <property type="entry name" value="Mg2+_PAP"/>
</dbReference>
<dbReference type="GO" id="GO:0030479">
    <property type="term" value="C:actin cortical patch"/>
    <property type="evidence" value="ECO:0007669"/>
    <property type="project" value="TreeGrafter"/>
</dbReference>
<dbReference type="EMBL" id="MBFR01000303">
    <property type="protein sequence ID" value="PVU89696.1"/>
    <property type="molecule type" value="Genomic_DNA"/>
</dbReference>
<feature type="compositionally biased region" description="Basic and acidic residues" evidence="1">
    <location>
        <begin position="532"/>
        <end position="552"/>
    </location>
</feature>
<proteinExistence type="predicted"/>
<feature type="region of interest" description="Disordered" evidence="1">
    <location>
        <begin position="523"/>
        <end position="554"/>
    </location>
</feature>
<reference evidence="3 4" key="1">
    <citation type="journal article" date="2018" name="MBio">
        <title>Comparative Genomics Reveals the Core Gene Toolbox for the Fungus-Insect Symbiosis.</title>
        <authorList>
            <person name="Wang Y."/>
            <person name="Stata M."/>
            <person name="Wang W."/>
            <person name="Stajich J.E."/>
            <person name="White M.M."/>
            <person name="Moncalvo J.M."/>
        </authorList>
    </citation>
    <scope>NUCLEOTIDE SEQUENCE [LARGE SCALE GENOMIC DNA]</scope>
    <source>
        <strain evidence="3 4">SWE-8-4</strain>
    </source>
</reference>
<sequence>MNEELPKKFFLFPSFGFRDETIPGWRVQIRGFAYTPQQTSKTDRFLKAVFRTLSGLKVDSDSHTTFQQRLNFLFSDPIIKDTIEIILKPFNKASFSEFIQKPKAPPKPQHLRTFLKASNSLFSTSNTETSAPVNPLDFSYTVLVDQGKIIGQIILRDSDISHMLLSDSQKITRLKVNGNIHSNIPNFLTPNPQNRDTPTDIENILSDINTSANICLVDKLGISVISDIDDTVKELNLKHGKRKLIETVFLNDSKPITAMNSLYSNWHQKYRAEFHYVSNSPCQFYPMIDDFFSAYSFPVSSVHLRDFSKKKVFDKANLTGSLDDKYINIKKIIDTFPEHKYIFVGDSGEKDIELYTKIAIEYPAQVAKIFIRDIYEDDPDHFLSNSLDLENIDLQDLENIDLSSQQHYYSSSSNNPTYNTNTTSRSRYLFQSISEKINSHIITPYFKSSQNSDSVTNSNTEIYVQSQQNTSNTRNISSKSKIESHDLGSFHYPSKNPIGGPSNNSIKHVNSFDSSDFDSDLIDLYNSNDSNNKNHSESANNSEKDKLVRTNENDQNNKVSLEPIIFSEYNLDLLEMIKIHYVDPNCVQVFNFYEKKNNFESPIKNHSTLSNLDLTDNSSINKPYRHLNPSNSFTKLNGTPQNTESEKVSRNIRIARESFWNRAITAINQLPRGTVNFFVNGNDLINYNF</sequence>
<evidence type="ECO:0000313" key="3">
    <source>
        <dbReference type="EMBL" id="PVU89696.1"/>
    </source>
</evidence>
<dbReference type="Pfam" id="PF09949">
    <property type="entry name" value="APP1_cat"/>
    <property type="match status" value="1"/>
</dbReference>
<dbReference type="InterPro" id="IPR019236">
    <property type="entry name" value="APP1_cat"/>
</dbReference>